<organism evidence="8 9">
    <name type="scientific">Ferrovibrio xuzhouensis</name>
    <dbReference type="NCBI Taxonomy" id="1576914"/>
    <lineage>
        <taxon>Bacteria</taxon>
        <taxon>Pseudomonadati</taxon>
        <taxon>Pseudomonadota</taxon>
        <taxon>Alphaproteobacteria</taxon>
        <taxon>Rhodospirillales</taxon>
        <taxon>Rhodospirillaceae</taxon>
        <taxon>Ferrovibrio</taxon>
    </lineage>
</organism>
<keyword evidence="4" id="KW-0521">NADP</keyword>
<keyword evidence="6" id="KW-0007">Acetylation</keyword>
<comment type="caution">
    <text evidence="8">The sequence shown here is derived from an EMBL/GenBank/DDBJ whole genome shotgun (WGS) entry which is preliminary data.</text>
</comment>
<dbReference type="PROSITE" id="PS01162">
    <property type="entry name" value="QOR_ZETA_CRYSTAL"/>
    <property type="match status" value="1"/>
</dbReference>
<dbReference type="RefSeq" id="WP_379724935.1">
    <property type="nucleotide sequence ID" value="NZ_JBHRYJ010000001.1"/>
</dbReference>
<evidence type="ECO:0000256" key="1">
    <source>
        <dbReference type="ARBA" id="ARBA00004496"/>
    </source>
</evidence>
<dbReference type="InterPro" id="IPR020843">
    <property type="entry name" value="ER"/>
</dbReference>
<dbReference type="Gene3D" id="3.40.50.720">
    <property type="entry name" value="NAD(P)-binding Rossmann-like Domain"/>
    <property type="match status" value="1"/>
</dbReference>
<dbReference type="Pfam" id="PF08240">
    <property type="entry name" value="ADH_N"/>
    <property type="match status" value="1"/>
</dbReference>
<keyword evidence="5" id="KW-0694">RNA-binding</keyword>
<evidence type="ECO:0000256" key="3">
    <source>
        <dbReference type="ARBA" id="ARBA00022490"/>
    </source>
</evidence>
<protein>
    <submittedName>
        <fullName evidence="8">Zinc-dependent alcohol dehydrogenase family protein</fullName>
    </submittedName>
</protein>
<dbReference type="SUPFAM" id="SSF50129">
    <property type="entry name" value="GroES-like"/>
    <property type="match status" value="1"/>
</dbReference>
<evidence type="ECO:0000313" key="8">
    <source>
        <dbReference type="EMBL" id="MFC3675760.1"/>
    </source>
</evidence>
<dbReference type="InterPro" id="IPR036291">
    <property type="entry name" value="NAD(P)-bd_dom_sf"/>
</dbReference>
<name>A0ABV7VF14_9PROT</name>
<evidence type="ECO:0000256" key="4">
    <source>
        <dbReference type="ARBA" id="ARBA00022857"/>
    </source>
</evidence>
<evidence type="ECO:0000256" key="6">
    <source>
        <dbReference type="ARBA" id="ARBA00022990"/>
    </source>
</evidence>
<accession>A0ABV7VF14</accession>
<dbReference type="CDD" id="cd08272">
    <property type="entry name" value="MDR6"/>
    <property type="match status" value="1"/>
</dbReference>
<dbReference type="Gene3D" id="3.90.180.10">
    <property type="entry name" value="Medium-chain alcohol dehydrogenases, catalytic domain"/>
    <property type="match status" value="1"/>
</dbReference>
<keyword evidence="3" id="KW-0963">Cytoplasm</keyword>
<comment type="subcellular location">
    <subcellularLocation>
        <location evidence="1">Cytoplasm</location>
    </subcellularLocation>
</comment>
<dbReference type="InterPro" id="IPR011032">
    <property type="entry name" value="GroES-like_sf"/>
</dbReference>
<evidence type="ECO:0000256" key="2">
    <source>
        <dbReference type="ARBA" id="ARBA00011881"/>
    </source>
</evidence>
<dbReference type="SMART" id="SM00829">
    <property type="entry name" value="PKS_ER"/>
    <property type="match status" value="1"/>
</dbReference>
<dbReference type="InterPro" id="IPR051603">
    <property type="entry name" value="Zinc-ADH_QOR/CCCR"/>
</dbReference>
<gene>
    <name evidence="8" type="ORF">ACFOOQ_09420</name>
</gene>
<evidence type="ECO:0000313" key="9">
    <source>
        <dbReference type="Proteomes" id="UP001595711"/>
    </source>
</evidence>
<dbReference type="EMBL" id="JBHRYJ010000001">
    <property type="protein sequence ID" value="MFC3675760.1"/>
    <property type="molecule type" value="Genomic_DNA"/>
</dbReference>
<dbReference type="PANTHER" id="PTHR44154:SF1">
    <property type="entry name" value="QUINONE OXIDOREDUCTASE"/>
    <property type="match status" value="1"/>
</dbReference>
<dbReference type="InterPro" id="IPR013154">
    <property type="entry name" value="ADH-like_N"/>
</dbReference>
<dbReference type="Proteomes" id="UP001595711">
    <property type="component" value="Unassembled WGS sequence"/>
</dbReference>
<comment type="subunit">
    <text evidence="2">Homotetramer.</text>
</comment>
<feature type="domain" description="Enoyl reductase (ER)" evidence="7">
    <location>
        <begin position="28"/>
        <end position="339"/>
    </location>
</feature>
<dbReference type="SUPFAM" id="SSF51735">
    <property type="entry name" value="NAD(P)-binding Rossmann-fold domains"/>
    <property type="match status" value="1"/>
</dbReference>
<proteinExistence type="predicted"/>
<evidence type="ECO:0000256" key="5">
    <source>
        <dbReference type="ARBA" id="ARBA00022884"/>
    </source>
</evidence>
<dbReference type="PANTHER" id="PTHR44154">
    <property type="entry name" value="QUINONE OXIDOREDUCTASE"/>
    <property type="match status" value="1"/>
</dbReference>
<reference evidence="9" key="1">
    <citation type="journal article" date="2019" name="Int. J. Syst. Evol. Microbiol.">
        <title>The Global Catalogue of Microorganisms (GCM) 10K type strain sequencing project: providing services to taxonomists for standard genome sequencing and annotation.</title>
        <authorList>
            <consortium name="The Broad Institute Genomics Platform"/>
            <consortium name="The Broad Institute Genome Sequencing Center for Infectious Disease"/>
            <person name="Wu L."/>
            <person name="Ma J."/>
        </authorList>
    </citation>
    <scope>NUCLEOTIDE SEQUENCE [LARGE SCALE GENOMIC DNA]</scope>
    <source>
        <strain evidence="9">KCTC 42182</strain>
    </source>
</reference>
<sequence length="342" mass="35245">MSLVTPLPGIAPESRSQTMRALVLETQGGAFRDTVAARPEPGSGEVLVRIAASGVNPLDLKIRAGSASHAAHPLPNILGIDMAGTVEAVGPGVTGFRPGDAVYGMTGGVGCVQGSLAGYAAVDASLLAPQPANFSMREAAALPLVFITAWEGLVDRAHVQAGQRVLVLGGSGGVGHMAVQIARSFGAEVFATASAAHAEYIASLGATPIDYRTETINQVVARHTAGLGFDIVYDTGGMLDDAFAAVSRFGHVVSSLGWGSHKLAPLSFRAASYSGVFTLLPLLTGIGRAHHGDILREATRMAEAGLLVPRLAPQHYRLGDIEAAYQAIADRTAQGKVVIEIA</sequence>
<dbReference type="Pfam" id="PF00107">
    <property type="entry name" value="ADH_zinc_N"/>
    <property type="match status" value="1"/>
</dbReference>
<keyword evidence="9" id="KW-1185">Reference proteome</keyword>
<dbReference type="InterPro" id="IPR013149">
    <property type="entry name" value="ADH-like_C"/>
</dbReference>
<dbReference type="InterPro" id="IPR002364">
    <property type="entry name" value="Quin_OxRdtase/zeta-crystal_CS"/>
</dbReference>
<evidence type="ECO:0000259" key="7">
    <source>
        <dbReference type="SMART" id="SM00829"/>
    </source>
</evidence>